<dbReference type="EMBL" id="CABPSH010000012">
    <property type="protein sequence ID" value="VVE37135.1"/>
    <property type="molecule type" value="Genomic_DNA"/>
</dbReference>
<dbReference type="InterPro" id="IPR023214">
    <property type="entry name" value="HAD_sf"/>
</dbReference>
<dbReference type="SUPFAM" id="SSF56784">
    <property type="entry name" value="HAD-like"/>
    <property type="match status" value="1"/>
</dbReference>
<evidence type="ECO:0008006" key="3">
    <source>
        <dbReference type="Google" id="ProtNLM"/>
    </source>
</evidence>
<dbReference type="OrthoDB" id="159409at2"/>
<protein>
    <recommendedName>
        <fullName evidence="3">ATPase P</fullName>
    </recommendedName>
</protein>
<evidence type="ECO:0000313" key="1">
    <source>
        <dbReference type="EMBL" id="VVE37135.1"/>
    </source>
</evidence>
<dbReference type="AlphaFoldDB" id="A0A5E4XLX9"/>
<dbReference type="Pfam" id="PF08282">
    <property type="entry name" value="Hydrolase_3"/>
    <property type="match status" value="1"/>
</dbReference>
<reference evidence="1 2" key="1">
    <citation type="submission" date="2019-08" db="EMBL/GenBank/DDBJ databases">
        <authorList>
            <person name="Peeters C."/>
        </authorList>
    </citation>
    <scope>NUCLEOTIDE SEQUENCE [LARGE SCALE GENOMIC DNA]</scope>
    <source>
        <strain evidence="1 2">LMG 31012</strain>
    </source>
</reference>
<evidence type="ECO:0000313" key="2">
    <source>
        <dbReference type="Proteomes" id="UP000400981"/>
    </source>
</evidence>
<name>A0A5E4XLX9_9BURK</name>
<dbReference type="Gene3D" id="3.40.50.1000">
    <property type="entry name" value="HAD superfamily/HAD-like"/>
    <property type="match status" value="1"/>
</dbReference>
<gene>
    <name evidence="1" type="ORF">PEP31012_03990</name>
</gene>
<dbReference type="Proteomes" id="UP000400981">
    <property type="component" value="Unassembled WGS sequence"/>
</dbReference>
<dbReference type="InterPro" id="IPR036412">
    <property type="entry name" value="HAD-like_sf"/>
</dbReference>
<proteinExistence type="predicted"/>
<organism evidence="1 2">
    <name type="scientific">Pandoraea eparura</name>
    <dbReference type="NCBI Taxonomy" id="2508291"/>
    <lineage>
        <taxon>Bacteria</taxon>
        <taxon>Pseudomonadati</taxon>
        <taxon>Pseudomonadota</taxon>
        <taxon>Betaproteobacteria</taxon>
        <taxon>Burkholderiales</taxon>
        <taxon>Burkholderiaceae</taxon>
        <taxon>Pandoraea</taxon>
    </lineage>
</organism>
<dbReference type="RefSeq" id="WP_150591042.1">
    <property type="nucleotide sequence ID" value="NZ_CABPSH010000012.1"/>
</dbReference>
<sequence length="169" mass="17907">MLYIDIPGFGELSLEHIVLDFNGTLGRNGVVLPGVTPLLHVLSRDALLHVVAGDVYGDIAERAKDLPVHLVSLHGAEQGVMKADYVRHLGAPRVAAIGNGRNDVDMFNAARLSIAVIGHEGAASEAIAAADIVTSLIHSALKLFLYPDRAVATLATATSQPLMNRNMLD</sequence>
<accession>A0A5E4XLX9</accession>
<keyword evidence="2" id="KW-1185">Reference proteome</keyword>